<evidence type="ECO:0000313" key="2">
    <source>
        <dbReference type="EMBL" id="GFO58946.1"/>
    </source>
</evidence>
<dbReference type="Proteomes" id="UP000556026">
    <property type="component" value="Unassembled WGS sequence"/>
</dbReference>
<dbReference type="EMBL" id="BLXX01000002">
    <property type="protein sequence ID" value="GFO58946.1"/>
    <property type="molecule type" value="Genomic_DNA"/>
</dbReference>
<keyword evidence="1" id="KW-0175">Coiled coil</keyword>
<gene>
    <name evidence="2" type="ORF">GMST_12710</name>
</gene>
<dbReference type="AlphaFoldDB" id="A0A6V8MG29"/>
<comment type="caution">
    <text evidence="2">The sequence shown here is derived from an EMBL/GenBank/DDBJ whole genome shotgun (WGS) entry which is preliminary data.</text>
</comment>
<organism evidence="2 3">
    <name type="scientific">Geomonas silvestris</name>
    <dbReference type="NCBI Taxonomy" id="2740184"/>
    <lineage>
        <taxon>Bacteria</taxon>
        <taxon>Pseudomonadati</taxon>
        <taxon>Thermodesulfobacteriota</taxon>
        <taxon>Desulfuromonadia</taxon>
        <taxon>Geobacterales</taxon>
        <taxon>Geobacteraceae</taxon>
        <taxon>Geomonas</taxon>
    </lineage>
</organism>
<evidence type="ECO:0000313" key="3">
    <source>
        <dbReference type="Proteomes" id="UP000556026"/>
    </source>
</evidence>
<protein>
    <submittedName>
        <fullName evidence="2">Uncharacterized protein</fullName>
    </submittedName>
</protein>
<feature type="coiled-coil region" evidence="1">
    <location>
        <begin position="75"/>
        <end position="102"/>
    </location>
</feature>
<name>A0A6V8MG29_9BACT</name>
<sequence length="223" mass="25207">MAGKTSKSGKKRIKRNFRNFTPTPLLNFCLRVKRGLTDNTYISEAFWAMYGPLRQRLFEATDRYEGGYQVATDGARSQIREREKLAEELVALLDEMASALESASFRDPAVLLSTGYDLTVERRSTPREKPPLGPPTDFRVENLAEPSKVLGTVSNMMSAIIQEIHINTQDPAVEAHWRHKGIYFDPANMVIEGLEPGNVFFRMRYLREDGPGPWSPIVTTPVT</sequence>
<proteinExistence type="predicted"/>
<dbReference type="RefSeq" id="WP_183353779.1">
    <property type="nucleotide sequence ID" value="NZ_BLXX01000002.1"/>
</dbReference>
<evidence type="ECO:0000256" key="1">
    <source>
        <dbReference type="SAM" id="Coils"/>
    </source>
</evidence>
<keyword evidence="3" id="KW-1185">Reference proteome</keyword>
<reference evidence="3" key="1">
    <citation type="submission" date="2020-06" db="EMBL/GenBank/DDBJ databases">
        <title>Draft genomic sequence of Geomonas sp. Red330.</title>
        <authorList>
            <person name="Itoh H."/>
            <person name="Zhenxing X."/>
            <person name="Ushijima N."/>
            <person name="Masuda Y."/>
            <person name="Shiratori Y."/>
            <person name="Senoo K."/>
        </authorList>
    </citation>
    <scope>NUCLEOTIDE SEQUENCE [LARGE SCALE GENOMIC DNA]</scope>
    <source>
        <strain evidence="3">Red330</strain>
    </source>
</reference>
<accession>A0A6V8MG29</accession>